<dbReference type="InterPro" id="IPR011029">
    <property type="entry name" value="DEATH-like_dom_sf"/>
</dbReference>
<dbReference type="Gene3D" id="1.10.533.10">
    <property type="entry name" value="Death Domain, Fas"/>
    <property type="match status" value="1"/>
</dbReference>
<gene>
    <name evidence="2" type="ORF">CVLEPA_LOCUS27182</name>
</gene>
<evidence type="ECO:0000259" key="1">
    <source>
        <dbReference type="PROSITE" id="PS50017"/>
    </source>
</evidence>
<evidence type="ECO:0000313" key="2">
    <source>
        <dbReference type="EMBL" id="CAK8693895.1"/>
    </source>
</evidence>
<dbReference type="Proteomes" id="UP001642483">
    <property type="component" value="Unassembled WGS sequence"/>
</dbReference>
<reference evidence="2 3" key="1">
    <citation type="submission" date="2024-02" db="EMBL/GenBank/DDBJ databases">
        <authorList>
            <person name="Daric V."/>
            <person name="Darras S."/>
        </authorList>
    </citation>
    <scope>NUCLEOTIDE SEQUENCE [LARGE SCALE GENOMIC DNA]</scope>
</reference>
<dbReference type="EMBL" id="CAWYQH010000141">
    <property type="protein sequence ID" value="CAK8693895.1"/>
    <property type="molecule type" value="Genomic_DNA"/>
</dbReference>
<dbReference type="InterPro" id="IPR000488">
    <property type="entry name" value="Death_dom"/>
</dbReference>
<protein>
    <recommendedName>
        <fullName evidence="1">Death domain-containing protein</fullName>
    </recommendedName>
</protein>
<name>A0ABP0GQP9_CLALP</name>
<dbReference type="PROSITE" id="PS50017">
    <property type="entry name" value="DEATH_DOMAIN"/>
    <property type="match status" value="1"/>
</dbReference>
<comment type="caution">
    <text evidence="2">The sequence shown here is derived from an EMBL/GenBank/DDBJ whole genome shotgun (WGS) entry which is preliminary data.</text>
</comment>
<dbReference type="CDD" id="cd01670">
    <property type="entry name" value="Death"/>
    <property type="match status" value="1"/>
</dbReference>
<organism evidence="2 3">
    <name type="scientific">Clavelina lepadiformis</name>
    <name type="common">Light-bulb sea squirt</name>
    <name type="synonym">Ascidia lepadiformis</name>
    <dbReference type="NCBI Taxonomy" id="159417"/>
    <lineage>
        <taxon>Eukaryota</taxon>
        <taxon>Metazoa</taxon>
        <taxon>Chordata</taxon>
        <taxon>Tunicata</taxon>
        <taxon>Ascidiacea</taxon>
        <taxon>Aplousobranchia</taxon>
        <taxon>Clavelinidae</taxon>
        <taxon>Clavelina</taxon>
    </lineage>
</organism>
<dbReference type="Pfam" id="PF00531">
    <property type="entry name" value="Death"/>
    <property type="match status" value="1"/>
</dbReference>
<sequence>MNAELFDRPQRLLNRWESRINSQDQIFLAGSLEHCISVTWDVFASLHFKLNRADVENILSDYRDHRSKQILAMVERYCITGGEDVTPGRISQILEEAKLISILQMWWQHYRSDEQKNEIKQYLDRRKDFISKLVKCDISRQDWTRFLMEIKVQDKENKIIQKNPDNDLKQRMDILELWAEEVGYDEASTSAIITALHRSHLSHVVRKISGSTSSDVVDTRSQPSPVQSVQVDGLKHDIGLLYDEADVGIARRISQRMKAFGYNVCLFDDYVMAGGTPKTKKSSELCDNSLCVMWIATDASINSEGYDKFNRQICHFNSIKKQPDRGAFRFVVLKPKKHLDLKLPDHLAAHSSVLEDEQFQERISVTMKRLRKKQSRKS</sequence>
<evidence type="ECO:0000313" key="3">
    <source>
        <dbReference type="Proteomes" id="UP001642483"/>
    </source>
</evidence>
<dbReference type="SUPFAM" id="SSF47986">
    <property type="entry name" value="DEATH domain"/>
    <property type="match status" value="1"/>
</dbReference>
<feature type="domain" description="Death" evidence="1">
    <location>
        <begin position="142"/>
        <end position="212"/>
    </location>
</feature>
<keyword evidence="3" id="KW-1185">Reference proteome</keyword>
<accession>A0ABP0GQP9</accession>
<proteinExistence type="predicted"/>